<dbReference type="Gene3D" id="1.10.340.30">
    <property type="entry name" value="Hypothetical protein, domain 2"/>
    <property type="match status" value="1"/>
</dbReference>
<dbReference type="SUPFAM" id="SSF48150">
    <property type="entry name" value="DNA-glycosylase"/>
    <property type="match status" value="1"/>
</dbReference>
<evidence type="ECO:0000256" key="5">
    <source>
        <dbReference type="ARBA" id="ARBA00012045"/>
    </source>
</evidence>
<evidence type="ECO:0000256" key="3">
    <source>
        <dbReference type="ARBA" id="ARBA00002933"/>
    </source>
</evidence>
<evidence type="ECO:0000256" key="8">
    <source>
        <dbReference type="ARBA" id="ARBA00022763"/>
    </source>
</evidence>
<dbReference type="Gene3D" id="1.10.1670.10">
    <property type="entry name" value="Helix-hairpin-Helix base-excision DNA repair enzymes (C-terminal)"/>
    <property type="match status" value="1"/>
</dbReference>
<dbReference type="InterPro" id="IPR015797">
    <property type="entry name" value="NUDIX_hydrolase-like_dom_sf"/>
</dbReference>
<evidence type="ECO:0000256" key="12">
    <source>
        <dbReference type="ARBA" id="ARBA00023204"/>
    </source>
</evidence>
<dbReference type="RefSeq" id="WP_178932985.1">
    <property type="nucleotide sequence ID" value="NZ_JACBAZ010000004.1"/>
</dbReference>
<dbReference type="AlphaFoldDB" id="A0A851GFN5"/>
<dbReference type="GO" id="GO:0034039">
    <property type="term" value="F:8-oxo-7,8-dihydroguanine DNA N-glycosylase activity"/>
    <property type="evidence" value="ECO:0007669"/>
    <property type="project" value="TreeGrafter"/>
</dbReference>
<organism evidence="15 16">
    <name type="scientific">Oceaniferula marina</name>
    <dbReference type="NCBI Taxonomy" id="2748318"/>
    <lineage>
        <taxon>Bacteria</taxon>
        <taxon>Pseudomonadati</taxon>
        <taxon>Verrucomicrobiota</taxon>
        <taxon>Verrucomicrobiia</taxon>
        <taxon>Verrucomicrobiales</taxon>
        <taxon>Verrucomicrobiaceae</taxon>
        <taxon>Oceaniferula</taxon>
    </lineage>
</organism>
<evidence type="ECO:0000256" key="13">
    <source>
        <dbReference type="ARBA" id="ARBA00023295"/>
    </source>
</evidence>
<comment type="caution">
    <text evidence="15">The sequence shown here is derived from an EMBL/GenBank/DDBJ whole genome shotgun (WGS) entry which is preliminary data.</text>
</comment>
<keyword evidence="12" id="KW-0234">DNA repair</keyword>
<comment type="function">
    <text evidence="3">Adenine glycosylase active on G-A mispairs. MutY also corrects error-prone DNA synthesis past GO lesions which are due to the oxidatively damaged form of guanine: 7,8-dihydro-8-oxoguanine (8-oxo-dGTP).</text>
</comment>
<evidence type="ECO:0000313" key="16">
    <source>
        <dbReference type="Proteomes" id="UP000557872"/>
    </source>
</evidence>
<dbReference type="PANTHER" id="PTHR42944:SF1">
    <property type="entry name" value="ADENINE DNA GLYCOSYLASE"/>
    <property type="match status" value="1"/>
</dbReference>
<dbReference type="GO" id="GO:0046872">
    <property type="term" value="F:metal ion binding"/>
    <property type="evidence" value="ECO:0007669"/>
    <property type="project" value="UniProtKB-KW"/>
</dbReference>
<comment type="similarity">
    <text evidence="4">Belongs to the Nth/MutY family.</text>
</comment>
<dbReference type="GO" id="GO:0006298">
    <property type="term" value="P:mismatch repair"/>
    <property type="evidence" value="ECO:0007669"/>
    <property type="project" value="TreeGrafter"/>
</dbReference>
<sequence>MPTPKHGTKPEPSKHPLRNKRAFQNALIRWFETHGKDYPWRQTTDPWAILVSEIMLQQTQVSTVLGNQENHARGGHFARFIALYPCPRAMAEASEQEILKAWEGLGYYRRARNLHAAARAITHEYNGVFPLSHDLILALPGIGPYTAGAVSSFAYNDAQAIVDANVARVFSRLFDFQERIDTGRGQKQLWQWARELVSNSNPRAYNSALMELGQTHCSNRSPDCMLCPVRHFCQSSKPESLPVKKAATKATRTTEHALFCQDAHSRILLSKEPEGKRREGMWHLPRRQQSDTQDLPVTLSTKYTITRYQVTLHIHRCHPDAVTLESHDQWHTIETLENLPMPSPDRRALEHLIQEAQA</sequence>
<dbReference type="GO" id="GO:0035485">
    <property type="term" value="F:adenine/guanine mispair binding"/>
    <property type="evidence" value="ECO:0007669"/>
    <property type="project" value="TreeGrafter"/>
</dbReference>
<keyword evidence="9" id="KW-0378">Hydrolase</keyword>
<feature type="domain" description="HhH-GPD" evidence="14">
    <location>
        <begin position="55"/>
        <end position="215"/>
    </location>
</feature>
<accession>A0A851GFN5</accession>
<evidence type="ECO:0000256" key="10">
    <source>
        <dbReference type="ARBA" id="ARBA00023004"/>
    </source>
</evidence>
<evidence type="ECO:0000256" key="11">
    <source>
        <dbReference type="ARBA" id="ARBA00023014"/>
    </source>
</evidence>
<evidence type="ECO:0000259" key="14">
    <source>
        <dbReference type="SMART" id="SM00478"/>
    </source>
</evidence>
<dbReference type="GO" id="GO:0006284">
    <property type="term" value="P:base-excision repair"/>
    <property type="evidence" value="ECO:0007669"/>
    <property type="project" value="InterPro"/>
</dbReference>
<dbReference type="EC" id="3.2.2.31" evidence="5"/>
<keyword evidence="13" id="KW-0326">Glycosidase</keyword>
<dbReference type="CDD" id="cd00056">
    <property type="entry name" value="ENDO3c"/>
    <property type="match status" value="1"/>
</dbReference>
<dbReference type="SUPFAM" id="SSF55811">
    <property type="entry name" value="Nudix"/>
    <property type="match status" value="1"/>
</dbReference>
<dbReference type="InterPro" id="IPR003265">
    <property type="entry name" value="HhH-GPD_domain"/>
</dbReference>
<keyword evidence="7" id="KW-0479">Metal-binding</keyword>
<dbReference type="GO" id="GO:0032357">
    <property type="term" value="F:oxidized purine DNA binding"/>
    <property type="evidence" value="ECO:0007669"/>
    <property type="project" value="TreeGrafter"/>
</dbReference>
<dbReference type="EMBL" id="JACBAZ010000004">
    <property type="protein sequence ID" value="NWK56216.1"/>
    <property type="molecule type" value="Genomic_DNA"/>
</dbReference>
<protein>
    <recommendedName>
        <fullName evidence="6">Adenine DNA glycosylase</fullName>
        <ecNumber evidence="5">3.2.2.31</ecNumber>
    </recommendedName>
</protein>
<dbReference type="Pfam" id="PF00730">
    <property type="entry name" value="HhH-GPD"/>
    <property type="match status" value="1"/>
</dbReference>
<evidence type="ECO:0000313" key="15">
    <source>
        <dbReference type="EMBL" id="NWK56216.1"/>
    </source>
</evidence>
<dbReference type="InterPro" id="IPR023170">
    <property type="entry name" value="HhH_base_excis_C"/>
</dbReference>
<keyword evidence="10" id="KW-0408">Iron</keyword>
<evidence type="ECO:0000256" key="9">
    <source>
        <dbReference type="ARBA" id="ARBA00022801"/>
    </source>
</evidence>
<dbReference type="PANTHER" id="PTHR42944">
    <property type="entry name" value="ADENINE DNA GLYCOSYLASE"/>
    <property type="match status" value="1"/>
</dbReference>
<dbReference type="PROSITE" id="PS01155">
    <property type="entry name" value="ENDONUCLEASE_III_2"/>
    <property type="match status" value="1"/>
</dbReference>
<dbReference type="InterPro" id="IPR011257">
    <property type="entry name" value="DNA_glycosylase"/>
</dbReference>
<comment type="cofactor">
    <cofactor evidence="2">
        <name>[4Fe-4S] cluster</name>
        <dbReference type="ChEBI" id="CHEBI:49883"/>
    </cofactor>
</comment>
<evidence type="ECO:0000256" key="1">
    <source>
        <dbReference type="ARBA" id="ARBA00000843"/>
    </source>
</evidence>
<proteinExistence type="inferred from homology"/>
<dbReference type="InterPro" id="IPR004036">
    <property type="entry name" value="Endonuclease-III-like_CS2"/>
</dbReference>
<reference evidence="15 16" key="1">
    <citation type="submission" date="2020-07" db="EMBL/GenBank/DDBJ databases">
        <title>Roseicoccus Jingziensis gen. nov., sp. nov., isolated from coastal seawater.</title>
        <authorList>
            <person name="Feng X."/>
        </authorList>
    </citation>
    <scope>NUCLEOTIDE SEQUENCE [LARGE SCALE GENOMIC DNA]</scope>
    <source>
        <strain evidence="15 16">N1E253</strain>
    </source>
</reference>
<dbReference type="SMART" id="SM00478">
    <property type="entry name" value="ENDO3c"/>
    <property type="match status" value="1"/>
</dbReference>
<dbReference type="InterPro" id="IPR000445">
    <property type="entry name" value="HhH_motif"/>
</dbReference>
<dbReference type="Pfam" id="PF00633">
    <property type="entry name" value="HHH"/>
    <property type="match status" value="1"/>
</dbReference>
<dbReference type="GO" id="GO:0051536">
    <property type="term" value="F:iron-sulfur cluster binding"/>
    <property type="evidence" value="ECO:0007669"/>
    <property type="project" value="UniProtKB-KW"/>
</dbReference>
<dbReference type="Proteomes" id="UP000557872">
    <property type="component" value="Unassembled WGS sequence"/>
</dbReference>
<evidence type="ECO:0000256" key="2">
    <source>
        <dbReference type="ARBA" id="ARBA00001966"/>
    </source>
</evidence>
<keyword evidence="11" id="KW-0411">Iron-sulfur</keyword>
<evidence type="ECO:0000256" key="7">
    <source>
        <dbReference type="ARBA" id="ARBA00022723"/>
    </source>
</evidence>
<name>A0A851GFN5_9BACT</name>
<evidence type="ECO:0000256" key="6">
    <source>
        <dbReference type="ARBA" id="ARBA00022023"/>
    </source>
</evidence>
<comment type="catalytic activity">
    <reaction evidence="1">
        <text>Hydrolyzes free adenine bases from 7,8-dihydro-8-oxoguanine:adenine mismatched double-stranded DNA, leaving an apurinic site.</text>
        <dbReference type="EC" id="3.2.2.31"/>
    </reaction>
</comment>
<keyword evidence="16" id="KW-1185">Reference proteome</keyword>
<dbReference type="GO" id="GO:0000701">
    <property type="term" value="F:purine-specific mismatch base pair DNA N-glycosylase activity"/>
    <property type="evidence" value="ECO:0007669"/>
    <property type="project" value="UniProtKB-EC"/>
</dbReference>
<keyword evidence="8" id="KW-0227">DNA damage</keyword>
<dbReference type="InterPro" id="IPR044298">
    <property type="entry name" value="MIG/MutY"/>
</dbReference>
<gene>
    <name evidence="15" type="ORF">HW115_11390</name>
</gene>
<evidence type="ECO:0000256" key="4">
    <source>
        <dbReference type="ARBA" id="ARBA00008343"/>
    </source>
</evidence>